<accession>A0ABT6HTI4</accession>
<dbReference type="Proteomes" id="UP001223144">
    <property type="component" value="Unassembled WGS sequence"/>
</dbReference>
<feature type="transmembrane region" description="Helical" evidence="1">
    <location>
        <begin position="12"/>
        <end position="29"/>
    </location>
</feature>
<sequence length="200" mass="20506">MTWWLKVRAVPALIAAVAGTIGAGLLVGGSELPVPALAGQAGQFLVGHLITLAPAILLLFGMGRGDLRTESVASRAMRHWDVALAVSVAVVGLLAAVICHVLWRTDIAMVLGRNIAGYVGLALILHPLLGHRSAGAALAAVPLLCAATGWGPGGRPEPWAWLLHPGDSVLALAAAGATLLVGTTVALTRRKPPWEIDTAS</sequence>
<evidence type="ECO:0000256" key="1">
    <source>
        <dbReference type="SAM" id="Phobius"/>
    </source>
</evidence>
<protein>
    <submittedName>
        <fullName evidence="2">Uncharacterized protein</fullName>
    </submittedName>
</protein>
<feature type="transmembrane region" description="Helical" evidence="1">
    <location>
        <begin position="109"/>
        <end position="129"/>
    </location>
</feature>
<dbReference type="EMBL" id="JARWBG010000028">
    <property type="protein sequence ID" value="MDH2391548.1"/>
    <property type="molecule type" value="Genomic_DNA"/>
</dbReference>
<comment type="caution">
    <text evidence="2">The sequence shown here is derived from an EMBL/GenBank/DDBJ whole genome shotgun (WGS) entry which is preliminary data.</text>
</comment>
<evidence type="ECO:0000313" key="2">
    <source>
        <dbReference type="EMBL" id="MDH2391548.1"/>
    </source>
</evidence>
<feature type="transmembrane region" description="Helical" evidence="1">
    <location>
        <begin position="168"/>
        <end position="187"/>
    </location>
</feature>
<keyword evidence="1" id="KW-0812">Transmembrane</keyword>
<keyword evidence="1" id="KW-1133">Transmembrane helix</keyword>
<feature type="transmembrane region" description="Helical" evidence="1">
    <location>
        <begin position="82"/>
        <end position="103"/>
    </location>
</feature>
<feature type="transmembrane region" description="Helical" evidence="1">
    <location>
        <begin position="136"/>
        <end position="153"/>
    </location>
</feature>
<proteinExistence type="predicted"/>
<keyword evidence="3" id="KW-1185">Reference proteome</keyword>
<gene>
    <name evidence="2" type="ORF">QCN29_22760</name>
</gene>
<reference evidence="2 3" key="1">
    <citation type="submission" date="2023-04" db="EMBL/GenBank/DDBJ databases">
        <title>Streptomyces chengmaiensis sp. nov. isolated from the stem of mangrove plant in Hainan.</title>
        <authorList>
            <person name="Huang X."/>
            <person name="Zhou S."/>
            <person name="Chu X."/>
            <person name="Xie Y."/>
            <person name="Lin Y."/>
        </authorList>
    </citation>
    <scope>NUCLEOTIDE SEQUENCE [LARGE SCALE GENOMIC DNA]</scope>
    <source>
        <strain evidence="2 3">HNM0663</strain>
    </source>
</reference>
<organism evidence="2 3">
    <name type="scientific">Streptomyces chengmaiensis</name>
    <dbReference type="NCBI Taxonomy" id="3040919"/>
    <lineage>
        <taxon>Bacteria</taxon>
        <taxon>Bacillati</taxon>
        <taxon>Actinomycetota</taxon>
        <taxon>Actinomycetes</taxon>
        <taxon>Kitasatosporales</taxon>
        <taxon>Streptomycetaceae</taxon>
        <taxon>Streptomyces</taxon>
    </lineage>
</organism>
<feature type="transmembrane region" description="Helical" evidence="1">
    <location>
        <begin position="41"/>
        <end position="61"/>
    </location>
</feature>
<keyword evidence="1" id="KW-0472">Membrane</keyword>
<evidence type="ECO:0000313" key="3">
    <source>
        <dbReference type="Proteomes" id="UP001223144"/>
    </source>
</evidence>
<name>A0ABT6HTI4_9ACTN</name>
<dbReference type="RefSeq" id="WP_279930429.1">
    <property type="nucleotide sequence ID" value="NZ_JARWBG010000028.1"/>
</dbReference>